<name>A0A9W3KIT8_BACTU</name>
<dbReference type="Pfam" id="PF04860">
    <property type="entry name" value="Phage_portal"/>
    <property type="match status" value="1"/>
</dbReference>
<dbReference type="KEGG" id="bthu:YBT1518_34681"/>
<proteinExistence type="predicted"/>
<dbReference type="InterPro" id="IPR006427">
    <property type="entry name" value="Portal_HK97"/>
</dbReference>
<dbReference type="AlphaFoldDB" id="A0A9W3KIT8"/>
<protein>
    <recommendedName>
        <fullName evidence="5">Phage portal protein</fullName>
    </recommendedName>
</protein>
<keyword evidence="3" id="KW-0614">Plasmid</keyword>
<dbReference type="NCBIfam" id="TIGR01537">
    <property type="entry name" value="portal_HK97"/>
    <property type="match status" value="1"/>
</dbReference>
<geneLocation type="plasmid" evidence="3 4">
    <name>pBMB0229</name>
</geneLocation>
<evidence type="ECO:0008006" key="5">
    <source>
        <dbReference type="Google" id="ProtNLM"/>
    </source>
</evidence>
<dbReference type="EMBL" id="CP005936">
    <property type="protein sequence ID" value="AHA75273.1"/>
    <property type="molecule type" value="Genomic_DNA"/>
</dbReference>
<organism evidence="3 4">
    <name type="scientific">Bacillus thuringiensis YBT-1518</name>
    <dbReference type="NCBI Taxonomy" id="529122"/>
    <lineage>
        <taxon>Bacteria</taxon>
        <taxon>Bacillati</taxon>
        <taxon>Bacillota</taxon>
        <taxon>Bacilli</taxon>
        <taxon>Bacillales</taxon>
        <taxon>Bacillaceae</taxon>
        <taxon>Bacillus</taxon>
        <taxon>Bacillus cereus group</taxon>
    </lineage>
</organism>
<dbReference type="EMBL" id="CP005935">
    <property type="protein sequence ID" value="AHA73860.1"/>
    <property type="molecule type" value="Genomic_DNA"/>
</dbReference>
<accession>A0A9W3KIT8</accession>
<evidence type="ECO:0000313" key="4">
    <source>
        <dbReference type="Proteomes" id="UP000018566"/>
    </source>
</evidence>
<feature type="region of interest" description="Disordered" evidence="1">
    <location>
        <begin position="385"/>
        <end position="413"/>
    </location>
</feature>
<reference evidence="3 4" key="1">
    <citation type="submission" date="2013-05" db="EMBL/GenBank/DDBJ databases">
        <title>Complete genome sequence of Bacillus thuringiensis YBT-1518, a typical strain with high toxicity to nematode.</title>
        <authorList>
            <person name="Wang P."/>
            <person name="Zhang C."/>
            <person name="Guo M."/>
            <person name="Guo S."/>
            <person name="Zhu Y."/>
            <person name="Zheng J."/>
            <person name="Zhu L."/>
            <person name="Ruan L."/>
            <person name="Peng D."/>
            <person name="Sun M."/>
        </authorList>
    </citation>
    <scope>NUCLEOTIDE SEQUENCE [LARGE SCALE GENOMIC DNA]</scope>
    <source>
        <strain evidence="3 4">YBT-1518</strain>
        <plasmid evidence="3 4">pBMB0229</plasmid>
    </source>
</reference>
<dbReference type="Proteomes" id="UP000018566">
    <property type="component" value="Chromosome"/>
</dbReference>
<evidence type="ECO:0000256" key="1">
    <source>
        <dbReference type="SAM" id="MobiDB-lite"/>
    </source>
</evidence>
<sequence>MGIRNIFQSFLGGSSIDIPDPDCQTLQLKAEIAYKKLYVNAAIDLIARSLIACDFESYRDGKLKRHFNYYQLNVAPNKNENAHEFWTKVVYNLVYENEALVIPIGEELWVADSFYRETTNGLTEFTYHSLSINGEMLTKTYKESEVLYFRLSQESINQVIDSLYNSYGLLLAKAMSDYKGNGKLRFLIKGRFMNSLTDENGKAAQALFEEKMRDYTNPEKLASVLFLPEQVNLEDQSKDLQKLDTRDIKNLAKDMLDFVAVAFHIPPSLLSGMSEGGISTSGNPTGDLDHFILFSVRPIGEMIANEYNKKMFTRDQFLNKTYIKFDMKNFKLFDVTKFANAVDKLFAVGGMSINDVLERLGKEQIEEDWANERYVTKNYERARISGTMEGGEDDGNGKDSTEVPNDGEQSTGN</sequence>
<evidence type="ECO:0000313" key="3">
    <source>
        <dbReference type="EMBL" id="AHA75273.1"/>
    </source>
</evidence>
<dbReference type="RefSeq" id="WP_023523043.1">
    <property type="nucleotide sequence ID" value="NC_022873.1"/>
</dbReference>
<dbReference type="Proteomes" id="UP000018566">
    <property type="component" value="Plasmid pBMB0229"/>
</dbReference>
<dbReference type="InterPro" id="IPR006944">
    <property type="entry name" value="Phage/GTA_portal"/>
</dbReference>
<dbReference type="KEGG" id="bthu:YBT1518_23690"/>
<evidence type="ECO:0000313" key="2">
    <source>
        <dbReference type="EMBL" id="AHA73860.1"/>
    </source>
</evidence>
<gene>
    <name evidence="2" type="ORF">YBT1518_23690</name>
    <name evidence="3" type="ORF">YBT1518_34681</name>
</gene>